<sequence>MPRNGGKPRPAPAVDFYGMTTKQVAALLAQAQKTLKADKDRQHRLDKETERAAELEDEARYQRMEQEEAEDDPEVGEHCEDDNNNDTHRPEATRKKKQGYWGNASEEEDGYARASGAAAAPKKQRQTGNSREGRIPQINMGSPVALTSKLPA</sequence>
<proteinExistence type="predicted"/>
<accession>A0ACB8R578</accession>
<reference evidence="1" key="2">
    <citation type="journal article" date="2022" name="New Phytol.">
        <title>Evolutionary transition to the ectomycorrhizal habit in the genomes of a hyperdiverse lineage of mushroom-forming fungi.</title>
        <authorList>
            <person name="Looney B."/>
            <person name="Miyauchi S."/>
            <person name="Morin E."/>
            <person name="Drula E."/>
            <person name="Courty P.E."/>
            <person name="Kohler A."/>
            <person name="Kuo A."/>
            <person name="LaButti K."/>
            <person name="Pangilinan J."/>
            <person name="Lipzen A."/>
            <person name="Riley R."/>
            <person name="Andreopoulos W."/>
            <person name="He G."/>
            <person name="Johnson J."/>
            <person name="Nolan M."/>
            <person name="Tritt A."/>
            <person name="Barry K.W."/>
            <person name="Grigoriev I.V."/>
            <person name="Nagy L.G."/>
            <person name="Hibbett D."/>
            <person name="Henrissat B."/>
            <person name="Matheny P.B."/>
            <person name="Labbe J."/>
            <person name="Martin F.M."/>
        </authorList>
    </citation>
    <scope>NUCLEOTIDE SEQUENCE</scope>
    <source>
        <strain evidence="1">FP105234-sp</strain>
    </source>
</reference>
<protein>
    <submittedName>
        <fullName evidence="1">Uncharacterized protein</fullName>
    </submittedName>
</protein>
<evidence type="ECO:0000313" key="1">
    <source>
        <dbReference type="EMBL" id="KAI0039279.1"/>
    </source>
</evidence>
<organism evidence="1 2">
    <name type="scientific">Auriscalpium vulgare</name>
    <dbReference type="NCBI Taxonomy" id="40419"/>
    <lineage>
        <taxon>Eukaryota</taxon>
        <taxon>Fungi</taxon>
        <taxon>Dikarya</taxon>
        <taxon>Basidiomycota</taxon>
        <taxon>Agaricomycotina</taxon>
        <taxon>Agaricomycetes</taxon>
        <taxon>Russulales</taxon>
        <taxon>Auriscalpiaceae</taxon>
        <taxon>Auriscalpium</taxon>
    </lineage>
</organism>
<evidence type="ECO:0000313" key="2">
    <source>
        <dbReference type="Proteomes" id="UP000814033"/>
    </source>
</evidence>
<dbReference type="Proteomes" id="UP000814033">
    <property type="component" value="Unassembled WGS sequence"/>
</dbReference>
<gene>
    <name evidence="1" type="ORF">FA95DRAFT_1612698</name>
</gene>
<comment type="caution">
    <text evidence="1">The sequence shown here is derived from an EMBL/GenBank/DDBJ whole genome shotgun (WGS) entry which is preliminary data.</text>
</comment>
<keyword evidence="2" id="KW-1185">Reference proteome</keyword>
<reference evidence="1" key="1">
    <citation type="submission" date="2021-02" db="EMBL/GenBank/DDBJ databases">
        <authorList>
            <consortium name="DOE Joint Genome Institute"/>
            <person name="Ahrendt S."/>
            <person name="Looney B.P."/>
            <person name="Miyauchi S."/>
            <person name="Morin E."/>
            <person name="Drula E."/>
            <person name="Courty P.E."/>
            <person name="Chicoki N."/>
            <person name="Fauchery L."/>
            <person name="Kohler A."/>
            <person name="Kuo A."/>
            <person name="Labutti K."/>
            <person name="Pangilinan J."/>
            <person name="Lipzen A."/>
            <person name="Riley R."/>
            <person name="Andreopoulos W."/>
            <person name="He G."/>
            <person name="Johnson J."/>
            <person name="Barry K.W."/>
            <person name="Grigoriev I.V."/>
            <person name="Nagy L."/>
            <person name="Hibbett D."/>
            <person name="Henrissat B."/>
            <person name="Matheny P.B."/>
            <person name="Labbe J."/>
            <person name="Martin F."/>
        </authorList>
    </citation>
    <scope>NUCLEOTIDE SEQUENCE</scope>
    <source>
        <strain evidence="1">FP105234-sp</strain>
    </source>
</reference>
<name>A0ACB8R578_9AGAM</name>
<dbReference type="EMBL" id="MU276327">
    <property type="protein sequence ID" value="KAI0039279.1"/>
    <property type="molecule type" value="Genomic_DNA"/>
</dbReference>